<reference evidence="9" key="1">
    <citation type="submission" date="2022-11" db="UniProtKB">
        <authorList>
            <consortium name="WormBaseParasite"/>
        </authorList>
    </citation>
    <scope>IDENTIFICATION</scope>
</reference>
<dbReference type="AlphaFoldDB" id="A0A915D6C7"/>
<evidence type="ECO:0000256" key="6">
    <source>
        <dbReference type="PROSITE-ProRule" id="PRU00104"/>
    </source>
</evidence>
<evidence type="ECO:0000256" key="1">
    <source>
        <dbReference type="ARBA" id="ARBA00000885"/>
    </source>
</evidence>
<comment type="catalytic activity">
    <reaction evidence="1">
        <text>S-ubiquitinyl-[E2 ubiquitin-conjugating enzyme]-L-cysteine + [acceptor protein]-L-lysine = [E2 ubiquitin-conjugating enzyme]-L-cysteine + N(6)-ubiquitinyl-[acceptor protein]-L-lysine.</text>
        <dbReference type="EC" id="2.3.2.26"/>
    </reaction>
</comment>
<keyword evidence="8" id="KW-1185">Reference proteome</keyword>
<dbReference type="WBParaSite" id="jg16464">
    <property type="protein sequence ID" value="jg16464"/>
    <property type="gene ID" value="jg16464"/>
</dbReference>
<accession>A0A915D6C7</accession>
<dbReference type="FunFam" id="3.30.2160.10:FF:000001">
    <property type="entry name" value="E3 ubiquitin-protein ligase NEDD4-like"/>
    <property type="match status" value="1"/>
</dbReference>
<dbReference type="SUPFAM" id="SSF56204">
    <property type="entry name" value="Hect, E3 ligase catalytic domain"/>
    <property type="match status" value="1"/>
</dbReference>
<keyword evidence="5 6" id="KW-0833">Ubl conjugation pathway</keyword>
<dbReference type="Gene3D" id="3.30.2410.10">
    <property type="entry name" value="Hect, E3 ligase catalytic domain"/>
    <property type="match status" value="1"/>
</dbReference>
<proteinExistence type="predicted"/>
<feature type="domain" description="HECT" evidence="7">
    <location>
        <begin position="60"/>
        <end position="375"/>
    </location>
</feature>
<dbReference type="GO" id="GO:0000209">
    <property type="term" value="P:protein polyubiquitination"/>
    <property type="evidence" value="ECO:0007669"/>
    <property type="project" value="TreeGrafter"/>
</dbReference>
<dbReference type="Proteomes" id="UP000887574">
    <property type="component" value="Unplaced"/>
</dbReference>
<dbReference type="CDD" id="cd00078">
    <property type="entry name" value="HECTc"/>
    <property type="match status" value="1"/>
</dbReference>
<protein>
    <recommendedName>
        <fullName evidence="3">HECT-type E3 ubiquitin transferase</fullName>
        <ecNumber evidence="3">2.3.2.26</ecNumber>
    </recommendedName>
</protein>
<dbReference type="Gene3D" id="3.90.1750.10">
    <property type="entry name" value="Hect, E3 ligase catalytic domains"/>
    <property type="match status" value="1"/>
</dbReference>
<sequence>MEDTAFATMTHPPKNFVEKRNFFYQEIRKLDDHSRHEDLSIRIRRGHLFSDSYRELFRIKNSEWRAPFSIIFEEEVGQDAGTLLRMWYSIIIREAFDPGYALFRAASSNRLSYTIAKQSCVNIDHLSYFKFIGRVIAKAIYDNNQLDCHFTRAFYKHILNLPVGYQDMESEDPSYFKSLELLLNNPIEDLGTKLTFSVEMEHFGLRSMQDLKDNGCNLLVTDDNKEEFVQLACQMKMTGYHPQNLISIFNEQELELLICGLPEIDIEDLYNNTEYKNCTSSSPQIQWFWQALRSFDHEDLAKFLQFVTGTCKVPLHGFSHLKGMNGAQIFTIHIDSTLSDCRPHTCLNQLDLPQYKSYEQLNKMLLLAIRGCSEE</sequence>
<dbReference type="GO" id="GO:0005737">
    <property type="term" value="C:cytoplasm"/>
    <property type="evidence" value="ECO:0007669"/>
    <property type="project" value="TreeGrafter"/>
</dbReference>
<evidence type="ECO:0000256" key="3">
    <source>
        <dbReference type="ARBA" id="ARBA00012485"/>
    </source>
</evidence>
<evidence type="ECO:0000256" key="5">
    <source>
        <dbReference type="ARBA" id="ARBA00022786"/>
    </source>
</evidence>
<feature type="active site" description="Glycyl thioester intermediate" evidence="6">
    <location>
        <position position="346"/>
    </location>
</feature>
<dbReference type="GO" id="GO:0005634">
    <property type="term" value="C:nucleus"/>
    <property type="evidence" value="ECO:0007669"/>
    <property type="project" value="TreeGrafter"/>
</dbReference>
<dbReference type="InterPro" id="IPR035983">
    <property type="entry name" value="Hect_E3_ubiquitin_ligase"/>
</dbReference>
<dbReference type="InterPro" id="IPR050409">
    <property type="entry name" value="E3_ubiq-protein_ligase"/>
</dbReference>
<evidence type="ECO:0000259" key="7">
    <source>
        <dbReference type="PROSITE" id="PS50237"/>
    </source>
</evidence>
<dbReference type="GO" id="GO:0006511">
    <property type="term" value="P:ubiquitin-dependent protein catabolic process"/>
    <property type="evidence" value="ECO:0007669"/>
    <property type="project" value="TreeGrafter"/>
</dbReference>
<keyword evidence="4" id="KW-0808">Transferase</keyword>
<evidence type="ECO:0000256" key="2">
    <source>
        <dbReference type="ARBA" id="ARBA00004906"/>
    </source>
</evidence>
<evidence type="ECO:0000313" key="8">
    <source>
        <dbReference type="Proteomes" id="UP000887574"/>
    </source>
</evidence>
<dbReference type="InterPro" id="IPR000569">
    <property type="entry name" value="HECT_dom"/>
</dbReference>
<comment type="pathway">
    <text evidence="2">Protein modification; protein ubiquitination.</text>
</comment>
<name>A0A915D6C7_9BILA</name>
<evidence type="ECO:0000256" key="4">
    <source>
        <dbReference type="ARBA" id="ARBA00022679"/>
    </source>
</evidence>
<dbReference type="Pfam" id="PF00632">
    <property type="entry name" value="HECT"/>
    <property type="match status" value="1"/>
</dbReference>
<dbReference type="FunFam" id="3.30.2410.10:FF:000009">
    <property type="entry name" value="Probable E3 ubiquitin-protein ligase HECTD2"/>
    <property type="match status" value="1"/>
</dbReference>
<dbReference type="SMART" id="SM00119">
    <property type="entry name" value="HECTc"/>
    <property type="match status" value="1"/>
</dbReference>
<dbReference type="PANTHER" id="PTHR11254:SF67">
    <property type="entry name" value="E3 UBIQUITIN-PROTEIN LIGASE HUWE1"/>
    <property type="match status" value="1"/>
</dbReference>
<dbReference type="EC" id="2.3.2.26" evidence="3"/>
<organism evidence="8 9">
    <name type="scientific">Ditylenchus dipsaci</name>
    <dbReference type="NCBI Taxonomy" id="166011"/>
    <lineage>
        <taxon>Eukaryota</taxon>
        <taxon>Metazoa</taxon>
        <taxon>Ecdysozoa</taxon>
        <taxon>Nematoda</taxon>
        <taxon>Chromadorea</taxon>
        <taxon>Rhabditida</taxon>
        <taxon>Tylenchina</taxon>
        <taxon>Tylenchomorpha</taxon>
        <taxon>Sphaerularioidea</taxon>
        <taxon>Anguinidae</taxon>
        <taxon>Anguininae</taxon>
        <taxon>Ditylenchus</taxon>
    </lineage>
</organism>
<dbReference type="PROSITE" id="PS50237">
    <property type="entry name" value="HECT"/>
    <property type="match status" value="1"/>
</dbReference>
<dbReference type="GO" id="GO:0061630">
    <property type="term" value="F:ubiquitin protein ligase activity"/>
    <property type="evidence" value="ECO:0007669"/>
    <property type="project" value="UniProtKB-EC"/>
</dbReference>
<evidence type="ECO:0000313" key="9">
    <source>
        <dbReference type="WBParaSite" id="jg16464"/>
    </source>
</evidence>
<dbReference type="PANTHER" id="PTHR11254">
    <property type="entry name" value="HECT DOMAIN UBIQUITIN-PROTEIN LIGASE"/>
    <property type="match status" value="1"/>
</dbReference>
<dbReference type="Gene3D" id="3.30.2160.10">
    <property type="entry name" value="Hect, E3 ligase catalytic domain"/>
    <property type="match status" value="1"/>
</dbReference>